<keyword evidence="1" id="KW-0472">Membrane</keyword>
<keyword evidence="1" id="KW-1133">Transmembrane helix</keyword>
<dbReference type="Pfam" id="PF19545">
    <property type="entry name" value="DUF6069"/>
    <property type="match status" value="1"/>
</dbReference>
<evidence type="ECO:0000313" key="2">
    <source>
        <dbReference type="EMBL" id="MFD1539053.1"/>
    </source>
</evidence>
<evidence type="ECO:0000256" key="1">
    <source>
        <dbReference type="SAM" id="Phobius"/>
    </source>
</evidence>
<reference evidence="3" key="1">
    <citation type="journal article" date="2019" name="Int. J. Syst. Evol. Microbiol.">
        <title>The Global Catalogue of Microorganisms (GCM) 10K type strain sequencing project: providing services to taxonomists for standard genome sequencing and annotation.</title>
        <authorList>
            <consortium name="The Broad Institute Genomics Platform"/>
            <consortium name="The Broad Institute Genome Sequencing Center for Infectious Disease"/>
            <person name="Wu L."/>
            <person name="Ma J."/>
        </authorList>
    </citation>
    <scope>NUCLEOTIDE SEQUENCE [LARGE SCALE GENOMIC DNA]</scope>
    <source>
        <strain evidence="3">CGMCC 1.15399</strain>
    </source>
</reference>
<sequence>MNVPRLLAVFGAVAAALAVWAVVHLLGGVALVSTSGEVTAGSVIVAALVAGLTGWGLLAVLERVMARSRTVWTWIAGVFLVVSLAGPLTMGTTGAAKATLAALHVVTGAVLIGLLPRRRELR</sequence>
<dbReference type="RefSeq" id="WP_219532949.1">
    <property type="nucleotide sequence ID" value="NZ_JAHKRM010000016.1"/>
</dbReference>
<keyword evidence="1" id="KW-0812">Transmembrane</keyword>
<keyword evidence="3" id="KW-1185">Reference proteome</keyword>
<dbReference type="InterPro" id="IPR045713">
    <property type="entry name" value="DUF6069"/>
</dbReference>
<name>A0ABW4G9Y5_9ACTN</name>
<proteinExistence type="predicted"/>
<feature type="transmembrane region" description="Helical" evidence="1">
    <location>
        <begin position="40"/>
        <end position="59"/>
    </location>
</feature>
<gene>
    <name evidence="2" type="ORF">ACFSJ0_18505</name>
</gene>
<accession>A0ABW4G9Y5</accession>
<dbReference type="EMBL" id="JBHUCM010000016">
    <property type="protein sequence ID" value="MFD1539053.1"/>
    <property type="molecule type" value="Genomic_DNA"/>
</dbReference>
<evidence type="ECO:0000313" key="3">
    <source>
        <dbReference type="Proteomes" id="UP001597097"/>
    </source>
</evidence>
<feature type="transmembrane region" description="Helical" evidence="1">
    <location>
        <begin position="71"/>
        <end position="89"/>
    </location>
</feature>
<protein>
    <submittedName>
        <fullName evidence="2">DUF6069 family protein</fullName>
    </submittedName>
</protein>
<feature type="transmembrane region" description="Helical" evidence="1">
    <location>
        <begin position="95"/>
        <end position="115"/>
    </location>
</feature>
<organism evidence="2 3">
    <name type="scientific">Nonomuraea guangzhouensis</name>
    <dbReference type="NCBI Taxonomy" id="1291555"/>
    <lineage>
        <taxon>Bacteria</taxon>
        <taxon>Bacillati</taxon>
        <taxon>Actinomycetota</taxon>
        <taxon>Actinomycetes</taxon>
        <taxon>Streptosporangiales</taxon>
        <taxon>Streptosporangiaceae</taxon>
        <taxon>Nonomuraea</taxon>
    </lineage>
</organism>
<comment type="caution">
    <text evidence="2">The sequence shown here is derived from an EMBL/GenBank/DDBJ whole genome shotgun (WGS) entry which is preliminary data.</text>
</comment>
<dbReference type="Proteomes" id="UP001597097">
    <property type="component" value="Unassembled WGS sequence"/>
</dbReference>